<evidence type="ECO:0000256" key="2">
    <source>
        <dbReference type="ARBA" id="ARBA00022603"/>
    </source>
</evidence>
<dbReference type="GO" id="GO:0008170">
    <property type="term" value="F:N-methyltransferase activity"/>
    <property type="evidence" value="ECO:0007669"/>
    <property type="project" value="InterPro"/>
</dbReference>
<dbReference type="EC" id="2.1.1.-" evidence="4"/>
<dbReference type="PRINTS" id="PR00508">
    <property type="entry name" value="S21N4MTFRASE"/>
</dbReference>
<dbReference type="PROSITE" id="PS00092">
    <property type="entry name" value="N6_MTASE"/>
    <property type="match status" value="1"/>
</dbReference>
<dbReference type="Pfam" id="PF01555">
    <property type="entry name" value="N6_N4_Mtase"/>
    <property type="match status" value="1"/>
</dbReference>
<accession>A0A369ANR0</accession>
<evidence type="ECO:0000259" key="5">
    <source>
        <dbReference type="Pfam" id="PF01555"/>
    </source>
</evidence>
<dbReference type="InterPro" id="IPR002941">
    <property type="entry name" value="DNA_methylase_N4/N6"/>
</dbReference>
<dbReference type="AlphaFoldDB" id="A0A369ANR0"/>
<dbReference type="GO" id="GO:0032259">
    <property type="term" value="P:methylation"/>
    <property type="evidence" value="ECO:0007669"/>
    <property type="project" value="UniProtKB-KW"/>
</dbReference>
<dbReference type="GO" id="GO:0003677">
    <property type="term" value="F:DNA binding"/>
    <property type="evidence" value="ECO:0007669"/>
    <property type="project" value="InterPro"/>
</dbReference>
<evidence type="ECO:0000256" key="3">
    <source>
        <dbReference type="ARBA" id="ARBA00022679"/>
    </source>
</evidence>
<dbReference type="Proteomes" id="UP000252174">
    <property type="component" value="Unassembled WGS sequence"/>
</dbReference>
<feature type="domain" description="DNA methylase N-4/N-6" evidence="5">
    <location>
        <begin position="57"/>
        <end position="253"/>
    </location>
</feature>
<proteinExistence type="inferred from homology"/>
<protein>
    <recommendedName>
        <fullName evidence="4">Methyltransferase</fullName>
        <ecNumber evidence="4">2.1.1.-</ecNumber>
    </recommendedName>
</protein>
<name>A0A369ANR0_9BURK</name>
<evidence type="ECO:0000313" key="7">
    <source>
        <dbReference type="Proteomes" id="UP000252174"/>
    </source>
</evidence>
<keyword evidence="3 6" id="KW-0808">Transferase</keyword>
<keyword evidence="2 6" id="KW-0489">Methyltransferase</keyword>
<comment type="caution">
    <text evidence="6">The sequence shown here is derived from an EMBL/GenBank/DDBJ whole genome shotgun (WGS) entry which is preliminary data.</text>
</comment>
<comment type="similarity">
    <text evidence="1 4">Belongs to the N(4)/N(6)-methyltransferase family.</text>
</comment>
<reference evidence="6 7" key="1">
    <citation type="submission" date="2018-07" db="EMBL/GenBank/DDBJ databases">
        <title>Genomic Encyclopedia of Type Strains, Phase IV (KMG-IV): sequencing the most valuable type-strain genomes for metagenomic binning, comparative biology and taxonomic classification.</title>
        <authorList>
            <person name="Goeker M."/>
        </authorList>
    </citation>
    <scope>NUCLEOTIDE SEQUENCE [LARGE SCALE GENOMIC DNA]</scope>
    <source>
        <strain evidence="6 7">DSM 100911</strain>
    </source>
</reference>
<organism evidence="6 7">
    <name type="scientific">Extensimonas vulgaris</name>
    <dbReference type="NCBI Taxonomy" id="1031594"/>
    <lineage>
        <taxon>Bacteria</taxon>
        <taxon>Pseudomonadati</taxon>
        <taxon>Pseudomonadota</taxon>
        <taxon>Betaproteobacteria</taxon>
        <taxon>Burkholderiales</taxon>
        <taxon>Comamonadaceae</taxon>
        <taxon>Extensimonas</taxon>
    </lineage>
</organism>
<gene>
    <name evidence="6" type="ORF">DFR45_102136</name>
</gene>
<dbReference type="InterPro" id="IPR002052">
    <property type="entry name" value="DNA_methylase_N6_adenine_CS"/>
</dbReference>
<dbReference type="Gene3D" id="3.40.50.150">
    <property type="entry name" value="Vaccinia Virus protein VP39"/>
    <property type="match status" value="1"/>
</dbReference>
<evidence type="ECO:0000256" key="1">
    <source>
        <dbReference type="ARBA" id="ARBA00006594"/>
    </source>
</evidence>
<keyword evidence="7" id="KW-1185">Reference proteome</keyword>
<evidence type="ECO:0000313" key="6">
    <source>
        <dbReference type="EMBL" id="RCX10735.1"/>
    </source>
</evidence>
<dbReference type="EMBL" id="QPJU01000002">
    <property type="protein sequence ID" value="RCX10735.1"/>
    <property type="molecule type" value="Genomic_DNA"/>
</dbReference>
<dbReference type="SUPFAM" id="SSF53335">
    <property type="entry name" value="S-adenosyl-L-methionine-dependent methyltransferases"/>
    <property type="match status" value="1"/>
</dbReference>
<dbReference type="OrthoDB" id="9816288at2"/>
<sequence length="267" mass="29428">MPEPSVLDHKPTAESQRIVTTDQVGSVQFQKCVIGDATLYCGDSRELLRAGVFGPCDALVTDPPYALQNRFGTMKTDKGTRRLQFDFDSKDATFEVVQSLRLCAEQVRNAAVIFCGTEQAGDVARTLRTSGMVAKHAVWVKPYPPPPGDGNWWPSAHENIVYAYRKGAFFGDDSKYRCNVFVCDNLRYGRAEKVAHPTQKPIELLKYLVRSVTPARGTVIDPYMGSGTTGVAALSLGHSFIGCEISPEFFEIACQRVELFYERGGAA</sequence>
<dbReference type="InterPro" id="IPR029063">
    <property type="entry name" value="SAM-dependent_MTases_sf"/>
</dbReference>
<evidence type="ECO:0000256" key="4">
    <source>
        <dbReference type="RuleBase" id="RU362026"/>
    </source>
</evidence>
<dbReference type="InterPro" id="IPR001091">
    <property type="entry name" value="RM_Methyltransferase"/>
</dbReference>